<name>X1IXW0_9ZZZZ</name>
<organism evidence="8">
    <name type="scientific">marine sediment metagenome</name>
    <dbReference type="NCBI Taxonomy" id="412755"/>
    <lineage>
        <taxon>unclassified sequences</taxon>
        <taxon>metagenomes</taxon>
        <taxon>ecological metagenomes</taxon>
    </lineage>
</organism>
<evidence type="ECO:0000256" key="3">
    <source>
        <dbReference type="ARBA" id="ARBA00022553"/>
    </source>
</evidence>
<dbReference type="InterPro" id="IPR005467">
    <property type="entry name" value="His_kinase_dom"/>
</dbReference>
<dbReference type="PANTHER" id="PTHR45453">
    <property type="entry name" value="PHOSPHATE REGULON SENSOR PROTEIN PHOR"/>
    <property type="match status" value="1"/>
</dbReference>
<dbReference type="Gene3D" id="1.10.287.130">
    <property type="match status" value="1"/>
</dbReference>
<dbReference type="AlphaFoldDB" id="X1IXW0"/>
<proteinExistence type="predicted"/>
<dbReference type="Pfam" id="PF02518">
    <property type="entry name" value="HATPase_c"/>
    <property type="match status" value="1"/>
</dbReference>
<keyword evidence="5" id="KW-0418">Kinase</keyword>
<feature type="domain" description="Histidine kinase" evidence="7">
    <location>
        <begin position="10"/>
        <end position="238"/>
    </location>
</feature>
<evidence type="ECO:0000256" key="2">
    <source>
        <dbReference type="ARBA" id="ARBA00012438"/>
    </source>
</evidence>
<dbReference type="InterPro" id="IPR003594">
    <property type="entry name" value="HATPase_dom"/>
</dbReference>
<dbReference type="InterPro" id="IPR036097">
    <property type="entry name" value="HisK_dim/P_sf"/>
</dbReference>
<evidence type="ECO:0000256" key="6">
    <source>
        <dbReference type="ARBA" id="ARBA00023012"/>
    </source>
</evidence>
<dbReference type="CDD" id="cd00082">
    <property type="entry name" value="HisKA"/>
    <property type="match status" value="1"/>
</dbReference>
<evidence type="ECO:0000256" key="1">
    <source>
        <dbReference type="ARBA" id="ARBA00000085"/>
    </source>
</evidence>
<dbReference type="InterPro" id="IPR003661">
    <property type="entry name" value="HisK_dim/P_dom"/>
</dbReference>
<dbReference type="GO" id="GO:0016036">
    <property type="term" value="P:cellular response to phosphate starvation"/>
    <property type="evidence" value="ECO:0007669"/>
    <property type="project" value="TreeGrafter"/>
</dbReference>
<dbReference type="InterPro" id="IPR004358">
    <property type="entry name" value="Sig_transdc_His_kin-like_C"/>
</dbReference>
<dbReference type="InterPro" id="IPR036890">
    <property type="entry name" value="HATPase_C_sf"/>
</dbReference>
<evidence type="ECO:0000313" key="8">
    <source>
        <dbReference type="EMBL" id="GAH87301.1"/>
    </source>
</evidence>
<dbReference type="GO" id="GO:0004721">
    <property type="term" value="F:phosphoprotein phosphatase activity"/>
    <property type="evidence" value="ECO:0007669"/>
    <property type="project" value="TreeGrafter"/>
</dbReference>
<dbReference type="EC" id="2.7.13.3" evidence="2"/>
<dbReference type="Gene3D" id="3.30.565.10">
    <property type="entry name" value="Histidine kinase-like ATPase, C-terminal domain"/>
    <property type="match status" value="1"/>
</dbReference>
<reference evidence="8" key="1">
    <citation type="journal article" date="2014" name="Front. Microbiol.">
        <title>High frequency of phylogenetically diverse reductive dehalogenase-homologous genes in deep subseafloor sedimentary metagenomes.</title>
        <authorList>
            <person name="Kawai M."/>
            <person name="Futagami T."/>
            <person name="Toyoda A."/>
            <person name="Takaki Y."/>
            <person name="Nishi S."/>
            <person name="Hori S."/>
            <person name="Arai W."/>
            <person name="Tsubouchi T."/>
            <person name="Morono Y."/>
            <person name="Uchiyama I."/>
            <person name="Ito T."/>
            <person name="Fujiyama A."/>
            <person name="Inagaki F."/>
            <person name="Takami H."/>
        </authorList>
    </citation>
    <scope>NUCLEOTIDE SEQUENCE</scope>
    <source>
        <strain evidence="8">Expedition CK06-06</strain>
    </source>
</reference>
<dbReference type="PRINTS" id="PR00344">
    <property type="entry name" value="BCTRLSENSOR"/>
</dbReference>
<dbReference type="GO" id="GO:0000155">
    <property type="term" value="F:phosphorelay sensor kinase activity"/>
    <property type="evidence" value="ECO:0007669"/>
    <property type="project" value="InterPro"/>
</dbReference>
<gene>
    <name evidence="8" type="ORF">S03H2_60087</name>
</gene>
<evidence type="ECO:0000259" key="7">
    <source>
        <dbReference type="PROSITE" id="PS50109"/>
    </source>
</evidence>
<dbReference type="CDD" id="cd00075">
    <property type="entry name" value="HATPase"/>
    <property type="match status" value="1"/>
</dbReference>
<dbReference type="InterPro" id="IPR050351">
    <property type="entry name" value="BphY/WalK/GraS-like"/>
</dbReference>
<comment type="caution">
    <text evidence="8">The sequence shown here is derived from an EMBL/GenBank/DDBJ whole genome shotgun (WGS) entry which is preliminary data.</text>
</comment>
<dbReference type="Pfam" id="PF00512">
    <property type="entry name" value="HisKA"/>
    <property type="match status" value="1"/>
</dbReference>
<evidence type="ECO:0000256" key="5">
    <source>
        <dbReference type="ARBA" id="ARBA00022777"/>
    </source>
</evidence>
<dbReference type="EMBL" id="BARU01038693">
    <property type="protein sequence ID" value="GAH87301.1"/>
    <property type="molecule type" value="Genomic_DNA"/>
</dbReference>
<dbReference type="PANTHER" id="PTHR45453:SF1">
    <property type="entry name" value="PHOSPHATE REGULON SENSOR PROTEIN PHOR"/>
    <property type="match status" value="1"/>
</dbReference>
<dbReference type="SMART" id="SM00387">
    <property type="entry name" value="HATPase_c"/>
    <property type="match status" value="1"/>
</dbReference>
<dbReference type="PROSITE" id="PS50109">
    <property type="entry name" value="HIS_KIN"/>
    <property type="match status" value="1"/>
</dbReference>
<dbReference type="SUPFAM" id="SSF55874">
    <property type="entry name" value="ATPase domain of HSP90 chaperone/DNA topoisomerase II/histidine kinase"/>
    <property type="match status" value="1"/>
</dbReference>
<evidence type="ECO:0000256" key="4">
    <source>
        <dbReference type="ARBA" id="ARBA00022679"/>
    </source>
</evidence>
<comment type="catalytic activity">
    <reaction evidence="1">
        <text>ATP + protein L-histidine = ADP + protein N-phospho-L-histidine.</text>
        <dbReference type="EC" id="2.7.13.3"/>
    </reaction>
</comment>
<sequence>QELRRQWSQDIAHDLRTPISALKAQFEGMRDGVLDVSPSRIERNIREISRIEQLVADLEELMRLESPEMKLSMTEIWAQGFLDEMRERFSHEIERKNISFEGRSAVSSFTADEGLIHRAVANFISNAVRHTNRNGRITASIESLNYIESPPSTKSLAAKDGEHSIVIRVSNTGEPIPEHERERVFDRLFRGEYSRNTPGSGLGLTIAGRIAELHGGTVTIKSQEKPGTTVEMVIPMQL</sequence>
<keyword evidence="6" id="KW-0902">Two-component regulatory system</keyword>
<dbReference type="SUPFAM" id="SSF47384">
    <property type="entry name" value="Homodimeric domain of signal transducing histidine kinase"/>
    <property type="match status" value="1"/>
</dbReference>
<keyword evidence="3" id="KW-0597">Phosphoprotein</keyword>
<accession>X1IXW0</accession>
<keyword evidence="4" id="KW-0808">Transferase</keyword>
<dbReference type="GO" id="GO:0005886">
    <property type="term" value="C:plasma membrane"/>
    <property type="evidence" value="ECO:0007669"/>
    <property type="project" value="TreeGrafter"/>
</dbReference>
<protein>
    <recommendedName>
        <fullName evidence="2">histidine kinase</fullName>
        <ecNumber evidence="2">2.7.13.3</ecNumber>
    </recommendedName>
</protein>
<feature type="non-terminal residue" evidence="8">
    <location>
        <position position="1"/>
    </location>
</feature>
<dbReference type="SMART" id="SM00388">
    <property type="entry name" value="HisKA"/>
    <property type="match status" value="1"/>
</dbReference>